<evidence type="ECO:0000313" key="2">
    <source>
        <dbReference type="EMBL" id="GFS19246.1"/>
    </source>
</evidence>
<feature type="compositionally biased region" description="Low complexity" evidence="1">
    <location>
        <begin position="93"/>
        <end position="112"/>
    </location>
</feature>
<proteinExistence type="predicted"/>
<comment type="caution">
    <text evidence="2">The sequence shown here is derived from an EMBL/GenBank/DDBJ whole genome shotgun (WGS) entry which is preliminary data.</text>
</comment>
<evidence type="ECO:0008006" key="4">
    <source>
        <dbReference type="Google" id="ProtNLM"/>
    </source>
</evidence>
<dbReference type="EMBL" id="BMAT01010059">
    <property type="protein sequence ID" value="GFS19246.1"/>
    <property type="molecule type" value="Genomic_DNA"/>
</dbReference>
<name>A0AAV4JA21_9GAST</name>
<sequence>MDEVLCYICTYEPSEERQKLDFLYNSVLLLNTPKNTRVYSLQDLSAIYHLDMDLKISAFRRVPNILLKRFAQHHAYIHDAEKSERKRKIAKLSSSSTTTSAGAPRTSSYSLE</sequence>
<evidence type="ECO:0000256" key="1">
    <source>
        <dbReference type="SAM" id="MobiDB-lite"/>
    </source>
</evidence>
<keyword evidence="3" id="KW-1185">Reference proteome</keyword>
<dbReference type="Proteomes" id="UP000762676">
    <property type="component" value="Unassembled WGS sequence"/>
</dbReference>
<evidence type="ECO:0000313" key="3">
    <source>
        <dbReference type="Proteomes" id="UP000762676"/>
    </source>
</evidence>
<gene>
    <name evidence="2" type="ORF">ElyMa_005027400</name>
</gene>
<accession>A0AAV4JA21</accession>
<organism evidence="2 3">
    <name type="scientific">Elysia marginata</name>
    <dbReference type="NCBI Taxonomy" id="1093978"/>
    <lineage>
        <taxon>Eukaryota</taxon>
        <taxon>Metazoa</taxon>
        <taxon>Spiralia</taxon>
        <taxon>Lophotrochozoa</taxon>
        <taxon>Mollusca</taxon>
        <taxon>Gastropoda</taxon>
        <taxon>Heterobranchia</taxon>
        <taxon>Euthyneura</taxon>
        <taxon>Panpulmonata</taxon>
        <taxon>Sacoglossa</taxon>
        <taxon>Placobranchoidea</taxon>
        <taxon>Plakobranchidae</taxon>
        <taxon>Elysia</taxon>
    </lineage>
</organism>
<dbReference type="AlphaFoldDB" id="A0AAV4JA21"/>
<feature type="region of interest" description="Disordered" evidence="1">
    <location>
        <begin position="80"/>
        <end position="112"/>
    </location>
</feature>
<reference evidence="2 3" key="1">
    <citation type="journal article" date="2021" name="Elife">
        <title>Chloroplast acquisition without the gene transfer in kleptoplastic sea slugs, Plakobranchus ocellatus.</title>
        <authorList>
            <person name="Maeda T."/>
            <person name="Takahashi S."/>
            <person name="Yoshida T."/>
            <person name="Shimamura S."/>
            <person name="Takaki Y."/>
            <person name="Nagai Y."/>
            <person name="Toyoda A."/>
            <person name="Suzuki Y."/>
            <person name="Arimoto A."/>
            <person name="Ishii H."/>
            <person name="Satoh N."/>
            <person name="Nishiyama T."/>
            <person name="Hasebe M."/>
            <person name="Maruyama T."/>
            <person name="Minagawa J."/>
            <person name="Obokata J."/>
            <person name="Shigenobu S."/>
        </authorList>
    </citation>
    <scope>NUCLEOTIDE SEQUENCE [LARGE SCALE GENOMIC DNA]</scope>
</reference>
<protein>
    <recommendedName>
        <fullName evidence="4">RAWUL domain-containing protein</fullName>
    </recommendedName>
</protein>